<protein>
    <submittedName>
        <fullName evidence="1">Uncharacterized protein</fullName>
    </submittedName>
</protein>
<proteinExistence type="predicted"/>
<organism evidence="1 2">
    <name type="scientific">Colletotrichum kahawae</name>
    <name type="common">Coffee berry disease fungus</name>
    <dbReference type="NCBI Taxonomy" id="34407"/>
    <lineage>
        <taxon>Eukaryota</taxon>
        <taxon>Fungi</taxon>
        <taxon>Dikarya</taxon>
        <taxon>Ascomycota</taxon>
        <taxon>Pezizomycotina</taxon>
        <taxon>Sordariomycetes</taxon>
        <taxon>Hypocreomycetidae</taxon>
        <taxon>Glomerellales</taxon>
        <taxon>Glomerellaceae</taxon>
        <taxon>Colletotrichum</taxon>
        <taxon>Colletotrichum gloeosporioides species complex</taxon>
    </lineage>
</organism>
<evidence type="ECO:0000313" key="2">
    <source>
        <dbReference type="Proteomes" id="UP001281614"/>
    </source>
</evidence>
<comment type="caution">
    <text evidence="1">The sequence shown here is derived from an EMBL/GenBank/DDBJ whole genome shotgun (WGS) entry which is preliminary data.</text>
</comment>
<dbReference type="Proteomes" id="UP001281614">
    <property type="component" value="Unassembled WGS sequence"/>
</dbReference>
<gene>
    <name evidence="1" type="ORF">CKAH01_12011</name>
</gene>
<name>A0AAE0DBP1_COLKA</name>
<reference evidence="1" key="1">
    <citation type="submission" date="2023-02" db="EMBL/GenBank/DDBJ databases">
        <title>Colletotrichum kahawae CIFC_Que2 genome sequencing and assembly.</title>
        <authorList>
            <person name="Baroncelli R."/>
        </authorList>
    </citation>
    <scope>NUCLEOTIDE SEQUENCE</scope>
    <source>
        <strain evidence="1">CIFC_Que2</strain>
    </source>
</reference>
<dbReference type="AlphaFoldDB" id="A0AAE0DBP1"/>
<accession>A0AAE0DBP1</accession>
<dbReference type="EMBL" id="VYYT01000017">
    <property type="protein sequence ID" value="KAK2777628.1"/>
    <property type="molecule type" value="Genomic_DNA"/>
</dbReference>
<keyword evidence="2" id="KW-1185">Reference proteome</keyword>
<sequence>IVEPAEPDLGSCSGKAGDLGRALARDSVRSYVRVFTVLIQITHTMGNWGTSISSSSSSTSSNIDQDLILWKNDLDFEEDPVYTKQAFASQISNNIVPEMHDSRPKPYCIWYYLGSEETYRRLARRFPEMRYHVGRACAAAGYAKLYFELDLLPDISIAEEARDARDAGAPDVDVAGAVAIFRAIVEQPVRYAVMDDYTCTANLENPEKRIRGLMWFDITGEGVGVNPGMARLPREFAWFLYEPLPVDLPTARKDVLILMAAWEGDVDRYVRLRRPVTAEKRESLAVMRGIHFSATFAKWWAVHEEEMGRMGCYGRKIRRAITARFIMDNDLSRVKVGAVDKEDVADLIWHPKIPEENTLRELLIRRPDAKMQVIMAAIAGQYQGTYSELKRHISDRNLQRHAVDCGVDLTLSETDASGFTQIRLNPRCQERSRDLTSDLDGNFWFDDGGGQYGYAWTKGYSWIAGEMARWELYVCAPDGLREQATDEGGVELYSEWNMIDTWRESLPWNRRDQCKKDSKQ</sequence>
<evidence type="ECO:0000313" key="1">
    <source>
        <dbReference type="EMBL" id="KAK2777628.1"/>
    </source>
</evidence>
<feature type="non-terminal residue" evidence="1">
    <location>
        <position position="1"/>
    </location>
</feature>